<sequence length="144" mass="15745">MPCTLVPFPAVLRTAASRRPRCSTSTAAQRTIRPTCGRRAACPASPRTSTSRVVACRRSSGSRPARVRPPGPPTTTPAMDHRPTPGPRTTRRTASRRLARRAAMGAVPPPPLHPRRPSRRRHRSLQWPQIRAGISIRTMATAIP</sequence>
<proteinExistence type="predicted"/>
<evidence type="ECO:0000313" key="2">
    <source>
        <dbReference type="EMBL" id="CAG6500747.1"/>
    </source>
</evidence>
<dbReference type="EMBL" id="HBUE01141016">
    <property type="protein sequence ID" value="CAG6500747.1"/>
    <property type="molecule type" value="Transcribed_RNA"/>
</dbReference>
<evidence type="ECO:0000256" key="1">
    <source>
        <dbReference type="SAM" id="MobiDB-lite"/>
    </source>
</evidence>
<protein>
    <submittedName>
        <fullName evidence="2">(northern house mosquito) hypothetical protein</fullName>
    </submittedName>
</protein>
<name>A0A8D8CVN1_CULPI</name>
<reference evidence="2" key="1">
    <citation type="submission" date="2021-05" db="EMBL/GenBank/DDBJ databases">
        <authorList>
            <person name="Alioto T."/>
            <person name="Alioto T."/>
            <person name="Gomez Garrido J."/>
        </authorList>
    </citation>
    <scope>NUCLEOTIDE SEQUENCE</scope>
</reference>
<dbReference type="AlphaFoldDB" id="A0A8D8CVN1"/>
<accession>A0A8D8CVN1</accession>
<organism evidence="2">
    <name type="scientific">Culex pipiens</name>
    <name type="common">House mosquito</name>
    <dbReference type="NCBI Taxonomy" id="7175"/>
    <lineage>
        <taxon>Eukaryota</taxon>
        <taxon>Metazoa</taxon>
        <taxon>Ecdysozoa</taxon>
        <taxon>Arthropoda</taxon>
        <taxon>Hexapoda</taxon>
        <taxon>Insecta</taxon>
        <taxon>Pterygota</taxon>
        <taxon>Neoptera</taxon>
        <taxon>Endopterygota</taxon>
        <taxon>Diptera</taxon>
        <taxon>Nematocera</taxon>
        <taxon>Culicoidea</taxon>
        <taxon>Culicidae</taxon>
        <taxon>Culicinae</taxon>
        <taxon>Culicini</taxon>
        <taxon>Culex</taxon>
        <taxon>Culex</taxon>
    </lineage>
</organism>
<feature type="region of interest" description="Disordered" evidence="1">
    <location>
        <begin position="38"/>
        <end position="126"/>
    </location>
</feature>
<feature type="compositionally biased region" description="Basic residues" evidence="1">
    <location>
        <begin position="113"/>
        <end position="124"/>
    </location>
</feature>
<feature type="compositionally biased region" description="Basic residues" evidence="1">
    <location>
        <begin position="89"/>
        <end position="100"/>
    </location>
</feature>